<comment type="caution">
    <text evidence="2">The sequence shown here is derived from an EMBL/GenBank/DDBJ whole genome shotgun (WGS) entry which is preliminary data.</text>
</comment>
<keyword evidence="1" id="KW-1133">Transmembrane helix</keyword>
<evidence type="ECO:0000313" key="2">
    <source>
        <dbReference type="EMBL" id="RWR77305.1"/>
    </source>
</evidence>
<feature type="transmembrane region" description="Helical" evidence="1">
    <location>
        <begin position="140"/>
        <end position="166"/>
    </location>
</feature>
<evidence type="ECO:0000256" key="1">
    <source>
        <dbReference type="SAM" id="Phobius"/>
    </source>
</evidence>
<dbReference type="AlphaFoldDB" id="A0A3S3Q294"/>
<keyword evidence="3" id="KW-1185">Reference proteome</keyword>
<protein>
    <submittedName>
        <fullName evidence="2">Uncharacterized protein</fullName>
    </submittedName>
</protein>
<accession>A0A3S3Q294</accession>
<organism evidence="2 3">
    <name type="scientific">Cinnamomum micranthum f. kanehirae</name>
    <dbReference type="NCBI Taxonomy" id="337451"/>
    <lineage>
        <taxon>Eukaryota</taxon>
        <taxon>Viridiplantae</taxon>
        <taxon>Streptophyta</taxon>
        <taxon>Embryophyta</taxon>
        <taxon>Tracheophyta</taxon>
        <taxon>Spermatophyta</taxon>
        <taxon>Magnoliopsida</taxon>
        <taxon>Magnoliidae</taxon>
        <taxon>Laurales</taxon>
        <taxon>Lauraceae</taxon>
        <taxon>Cinnamomum</taxon>
    </lineage>
</organism>
<keyword evidence="1" id="KW-0472">Membrane</keyword>
<dbReference type="EMBL" id="QPKB01000002">
    <property type="protein sequence ID" value="RWR77305.1"/>
    <property type="molecule type" value="Genomic_DNA"/>
</dbReference>
<sequence>MLSIPTRKEPLKPLSGSFFQIGLSQSNYVQLRHHMIKRKKKKKDFKILKLIKPEANKLHFRFHWLHHFFQTQKQFNLDFQGTSTNLIFKILGDWIYWQQEFSGCSTNFTMLAPTIVQSRPSNHTVLPWEGNFKFSIRPKVIFIIGFIMCNKTFFVCLFLSLSYLLFVPLFESIN</sequence>
<dbReference type="Proteomes" id="UP000283530">
    <property type="component" value="Unassembled WGS sequence"/>
</dbReference>
<name>A0A3S3Q294_9MAGN</name>
<evidence type="ECO:0000313" key="3">
    <source>
        <dbReference type="Proteomes" id="UP000283530"/>
    </source>
</evidence>
<proteinExistence type="predicted"/>
<keyword evidence="1" id="KW-0812">Transmembrane</keyword>
<gene>
    <name evidence="2" type="ORF">CKAN_00578600</name>
</gene>
<reference evidence="2 3" key="1">
    <citation type="journal article" date="2019" name="Nat. Plants">
        <title>Stout camphor tree genome fills gaps in understanding of flowering plant genome evolution.</title>
        <authorList>
            <person name="Chaw S.M."/>
            <person name="Liu Y.C."/>
            <person name="Wu Y.W."/>
            <person name="Wang H.Y."/>
            <person name="Lin C.I."/>
            <person name="Wu C.S."/>
            <person name="Ke H.M."/>
            <person name="Chang L.Y."/>
            <person name="Hsu C.Y."/>
            <person name="Yang H.T."/>
            <person name="Sudianto E."/>
            <person name="Hsu M.H."/>
            <person name="Wu K.P."/>
            <person name="Wang L.N."/>
            <person name="Leebens-Mack J.H."/>
            <person name="Tsai I.J."/>
        </authorList>
    </citation>
    <scope>NUCLEOTIDE SEQUENCE [LARGE SCALE GENOMIC DNA]</scope>
    <source>
        <strain evidence="3">cv. Chaw 1501</strain>
        <tissue evidence="2">Young leaves</tissue>
    </source>
</reference>